<dbReference type="EMBL" id="GAPW01005763">
    <property type="protein sequence ID" value="JAC07835.1"/>
    <property type="molecule type" value="mRNA"/>
</dbReference>
<dbReference type="VEuPathDB" id="VectorBase:AALFPA_052591"/>
<feature type="coiled-coil region" evidence="1">
    <location>
        <begin position="71"/>
        <end position="106"/>
    </location>
</feature>
<dbReference type="AlphaFoldDB" id="A0A023EG85"/>
<evidence type="ECO:0000256" key="1">
    <source>
        <dbReference type="SAM" id="Coils"/>
    </source>
</evidence>
<dbReference type="EnsemblMetazoa" id="AALFPA23_019649.R28927">
    <property type="protein sequence ID" value="AALFPA23_019649.P28927"/>
    <property type="gene ID" value="AALFPA23_019649"/>
</dbReference>
<keyword evidence="4" id="KW-1185">Reference proteome</keyword>
<evidence type="ECO:0000313" key="3">
    <source>
        <dbReference type="EnsemblMetazoa" id="AALFPA23_019649.P28924"/>
    </source>
</evidence>
<evidence type="ECO:0000313" key="2">
    <source>
        <dbReference type="EMBL" id="JAC07835.1"/>
    </source>
</evidence>
<dbReference type="RefSeq" id="XP_029733616.2">
    <property type="nucleotide sequence ID" value="XM_029877756.2"/>
</dbReference>
<organism evidence="2">
    <name type="scientific">Aedes albopictus</name>
    <name type="common">Asian tiger mosquito</name>
    <name type="synonym">Stegomyia albopicta</name>
    <dbReference type="NCBI Taxonomy" id="7160"/>
    <lineage>
        <taxon>Eukaryota</taxon>
        <taxon>Metazoa</taxon>
        <taxon>Ecdysozoa</taxon>
        <taxon>Arthropoda</taxon>
        <taxon>Hexapoda</taxon>
        <taxon>Insecta</taxon>
        <taxon>Pterygota</taxon>
        <taxon>Neoptera</taxon>
        <taxon>Endopterygota</taxon>
        <taxon>Diptera</taxon>
        <taxon>Nematocera</taxon>
        <taxon>Culicoidea</taxon>
        <taxon>Culicidae</taxon>
        <taxon>Culicinae</taxon>
        <taxon>Aedini</taxon>
        <taxon>Aedes</taxon>
        <taxon>Stegomyia</taxon>
    </lineage>
</organism>
<evidence type="ECO:0000313" key="4">
    <source>
        <dbReference type="Proteomes" id="UP000069940"/>
    </source>
</evidence>
<reference evidence="3" key="3">
    <citation type="submission" date="2025-05" db="UniProtKB">
        <authorList>
            <consortium name="EnsemblMetazoa"/>
        </authorList>
    </citation>
    <scope>IDENTIFICATION</scope>
    <source>
        <strain evidence="3">Foshan</strain>
    </source>
</reference>
<reference evidence="4" key="2">
    <citation type="journal article" date="2015" name="Proc. Natl. Acad. Sci. U.S.A.">
        <title>Genome sequence of the Asian Tiger mosquito, Aedes albopictus, reveals insights into its biology, genetics, and evolution.</title>
        <authorList>
            <person name="Chen X.G."/>
            <person name="Jiang X."/>
            <person name="Gu J."/>
            <person name="Xu M."/>
            <person name="Wu Y."/>
            <person name="Deng Y."/>
            <person name="Zhang C."/>
            <person name="Bonizzoni M."/>
            <person name="Dermauw W."/>
            <person name="Vontas J."/>
            <person name="Armbruster P."/>
            <person name="Huang X."/>
            <person name="Yang Y."/>
            <person name="Zhang H."/>
            <person name="He W."/>
            <person name="Peng H."/>
            <person name="Liu Y."/>
            <person name="Wu K."/>
            <person name="Chen J."/>
            <person name="Lirakis M."/>
            <person name="Topalis P."/>
            <person name="Van Leeuwen T."/>
            <person name="Hall A.B."/>
            <person name="Jiang X."/>
            <person name="Thorpe C."/>
            <person name="Mueller R.L."/>
            <person name="Sun C."/>
            <person name="Waterhouse R.M."/>
            <person name="Yan G."/>
            <person name="Tu Z.J."/>
            <person name="Fang X."/>
            <person name="James A.A."/>
        </authorList>
    </citation>
    <scope>NUCLEOTIDE SEQUENCE [LARGE SCALE GENOMIC DNA]</scope>
    <source>
        <strain evidence="4">Foshan</strain>
    </source>
</reference>
<name>A0A023EG85_AEDAL</name>
<dbReference type="EnsemblMetazoa" id="AALFPA23_019649.R28924">
    <property type="protein sequence ID" value="AALFPA23_019649.P28924"/>
    <property type="gene ID" value="AALFPA23_019649"/>
</dbReference>
<reference evidence="2" key="1">
    <citation type="journal article" date="2014" name="PLoS Negl. Trop. Dis.">
        <title>Identification and characterization of seminal fluid proteins in the Asian tiger mosquito, Aedes albopictus.</title>
        <authorList>
            <person name="Boes K.E."/>
            <person name="Ribeiro J.M."/>
            <person name="Wong A."/>
            <person name="Harrington L.C."/>
            <person name="Wolfner M.F."/>
            <person name="Sirot L.K."/>
        </authorList>
    </citation>
    <scope>NUCLEOTIDE SEQUENCE</scope>
    <source>
        <tissue evidence="2">Reproductive organs</tissue>
    </source>
</reference>
<dbReference type="OrthoDB" id="7734135at2759"/>
<dbReference type="Proteomes" id="UP000069940">
    <property type="component" value="Unassembled WGS sequence"/>
</dbReference>
<sequence length="139" mass="16402">MNEVVECIKCICGCNELSRDRIKEILCKRIHGFLSDEAAVDMFKKFIPANSITHRDIANIQRAKKYLEMDIDTDSDELEEFAEDLEEHLEDELKTNSNTKEALERVIFEYSKKIESSKDYENFKANLREKYTSRPRRKT</sequence>
<keyword evidence="1" id="KW-0175">Coiled coil</keyword>
<dbReference type="RefSeq" id="XP_029733618.2">
    <property type="nucleotide sequence ID" value="XM_029877758.2"/>
</dbReference>
<proteinExistence type="evidence at transcript level"/>
<dbReference type="VEuPathDB" id="VectorBase:AALC636_008523"/>
<dbReference type="EnsemblMetazoa" id="AALFPA23_019649.R28926">
    <property type="protein sequence ID" value="AALFPA23_019649.P28926"/>
    <property type="gene ID" value="AALFPA23_019649"/>
</dbReference>
<dbReference type="RefSeq" id="XP_029733619.2">
    <property type="nucleotide sequence ID" value="XM_029877759.2"/>
</dbReference>
<protein>
    <submittedName>
        <fullName evidence="2 3">Uncharacterized protein</fullName>
    </submittedName>
</protein>
<dbReference type="RefSeq" id="XP_029733617.2">
    <property type="nucleotide sequence ID" value="XM_029877757.2"/>
</dbReference>
<dbReference type="EnsemblMetazoa" id="AALFPA23_019649.R28925">
    <property type="protein sequence ID" value="AALFPA23_019649.P28925"/>
    <property type="gene ID" value="AALFPA23_019649"/>
</dbReference>
<dbReference type="GeneID" id="109419389"/>
<accession>A0A023EG85</accession>
<dbReference type="KEGG" id="aalb:109419389"/>